<name>K3X5X3_GLOUD</name>
<dbReference type="InterPro" id="IPR037817">
    <property type="entry name" value="TAF7"/>
</dbReference>
<dbReference type="CDD" id="cd08047">
    <property type="entry name" value="TAF7"/>
    <property type="match status" value="1"/>
</dbReference>
<keyword evidence="10" id="KW-1185">Reference proteome</keyword>
<dbReference type="GO" id="GO:0051123">
    <property type="term" value="P:RNA polymerase II preinitiation complex assembly"/>
    <property type="evidence" value="ECO:0007669"/>
    <property type="project" value="TreeGrafter"/>
</dbReference>
<reference evidence="10" key="2">
    <citation type="submission" date="2010-04" db="EMBL/GenBank/DDBJ databases">
        <authorList>
            <person name="Buell R."/>
            <person name="Hamilton J."/>
            <person name="Hostetler J."/>
        </authorList>
    </citation>
    <scope>NUCLEOTIDE SEQUENCE [LARGE SCALE GENOMIC DNA]</scope>
    <source>
        <strain evidence="10">DAOM:BR144</strain>
    </source>
</reference>
<comment type="subcellular location">
    <subcellularLocation>
        <location evidence="1">Nucleus</location>
    </subcellularLocation>
</comment>
<dbReference type="EMBL" id="GL376612">
    <property type="status" value="NOT_ANNOTATED_CDS"/>
    <property type="molecule type" value="Genomic_DNA"/>
</dbReference>
<dbReference type="InterPro" id="IPR006751">
    <property type="entry name" value="TAFII55_prot_cons_reg"/>
</dbReference>
<reference evidence="9" key="3">
    <citation type="submission" date="2015-02" db="UniProtKB">
        <authorList>
            <consortium name="EnsemblProtists"/>
        </authorList>
    </citation>
    <scope>IDENTIFICATION</scope>
    <source>
        <strain evidence="9">DAOM BR144</strain>
    </source>
</reference>
<reference evidence="10" key="1">
    <citation type="journal article" date="2010" name="Genome Biol.">
        <title>Genome sequence of the necrotrophic plant pathogen Pythium ultimum reveals original pathogenicity mechanisms and effector repertoire.</title>
        <authorList>
            <person name="Levesque C.A."/>
            <person name="Brouwer H."/>
            <person name="Cano L."/>
            <person name="Hamilton J.P."/>
            <person name="Holt C."/>
            <person name="Huitema E."/>
            <person name="Raffaele S."/>
            <person name="Robideau G.P."/>
            <person name="Thines M."/>
            <person name="Win J."/>
            <person name="Zerillo M.M."/>
            <person name="Beakes G.W."/>
            <person name="Boore J.L."/>
            <person name="Busam D."/>
            <person name="Dumas B."/>
            <person name="Ferriera S."/>
            <person name="Fuerstenberg S.I."/>
            <person name="Gachon C.M."/>
            <person name="Gaulin E."/>
            <person name="Govers F."/>
            <person name="Grenville-Briggs L."/>
            <person name="Horner N."/>
            <person name="Hostetler J."/>
            <person name="Jiang R.H."/>
            <person name="Johnson J."/>
            <person name="Krajaejun T."/>
            <person name="Lin H."/>
            <person name="Meijer H.J."/>
            <person name="Moore B."/>
            <person name="Morris P."/>
            <person name="Phuntmart V."/>
            <person name="Puiu D."/>
            <person name="Shetty J."/>
            <person name="Stajich J.E."/>
            <person name="Tripathy S."/>
            <person name="Wawra S."/>
            <person name="van West P."/>
            <person name="Whitty B.R."/>
            <person name="Coutinho P.M."/>
            <person name="Henrissat B."/>
            <person name="Martin F."/>
            <person name="Thomas P.D."/>
            <person name="Tyler B.M."/>
            <person name="De Vries R.P."/>
            <person name="Kamoun S."/>
            <person name="Yandell M."/>
            <person name="Tisserat N."/>
            <person name="Buell C.R."/>
        </authorList>
    </citation>
    <scope>NUCLEOTIDE SEQUENCE</scope>
    <source>
        <strain evidence="10">DAOM:BR144</strain>
    </source>
</reference>
<dbReference type="VEuPathDB" id="FungiDB:PYU1_G012596"/>
<dbReference type="PANTHER" id="PTHR12228">
    <property type="entry name" value="TRANSCRIPTION INITIATION FACTOR TFIID 55 KD SUBUNIT-RELATED"/>
    <property type="match status" value="1"/>
</dbReference>
<evidence type="ECO:0000256" key="7">
    <source>
        <dbReference type="SAM" id="MobiDB-lite"/>
    </source>
</evidence>
<dbReference type="InParanoid" id="K3X5X3"/>
<dbReference type="PANTHER" id="PTHR12228:SF0">
    <property type="entry name" value="TATA-BOX BINDING PROTEIN ASSOCIATED FACTOR 7"/>
    <property type="match status" value="1"/>
</dbReference>
<evidence type="ECO:0000256" key="1">
    <source>
        <dbReference type="ARBA" id="ARBA00004123"/>
    </source>
</evidence>
<dbReference type="STRING" id="431595.K3X5X3"/>
<keyword evidence="3" id="KW-0805">Transcription regulation</keyword>
<feature type="region of interest" description="Disordered" evidence="7">
    <location>
        <begin position="222"/>
        <end position="258"/>
    </location>
</feature>
<evidence type="ECO:0000256" key="6">
    <source>
        <dbReference type="SAM" id="Coils"/>
    </source>
</evidence>
<comment type="similarity">
    <text evidence="2">Belongs to the TAF7 family.</text>
</comment>
<evidence type="ECO:0000256" key="2">
    <source>
        <dbReference type="ARBA" id="ARBA00009368"/>
    </source>
</evidence>
<dbReference type="GO" id="GO:0016251">
    <property type="term" value="F:RNA polymerase II general transcription initiation factor activity"/>
    <property type="evidence" value="ECO:0007669"/>
    <property type="project" value="TreeGrafter"/>
</dbReference>
<sequence>MEQYLLQLPKKLAQEVRQFIANGEANKVEMISGADNKHFKLVVNGKEYSSKIAQLPCILETHKTYDDNFFYKSGEIGQVFVVTEKEDERKLLEEQEEVPHGVTPPNTNVVKRKYEKTKRHTPFPKNDVARVEEDLVKIIQGGVIEDVQEELVDYYEWMTDPNFPNGLVVTDEMELIRQHPEYLQLSAEPPEKLAKMSHSTATSDAGYSAVNTPIVTDIGSEAESQAGGLESAQRSPAFAPTPSPTLSQQDDDKDVDDLEDDILGDMETKPAQPARTPYKIDPAYLRLLPIRDKLQKSLRDAERDVSEYSARVNDNANIIVKQRVKQLLETAQTQRDEITAELEKIKKEIADFENS</sequence>
<dbReference type="HOGENOM" id="CLU_069947_1_0_1"/>
<dbReference type="AlphaFoldDB" id="K3X5X3"/>
<dbReference type="GO" id="GO:0005669">
    <property type="term" value="C:transcription factor TFIID complex"/>
    <property type="evidence" value="ECO:0007669"/>
    <property type="project" value="InterPro"/>
</dbReference>
<keyword evidence="6" id="KW-0175">Coiled coil</keyword>
<dbReference type="SMART" id="SM01370">
    <property type="entry name" value="TAFII55_N"/>
    <property type="match status" value="1"/>
</dbReference>
<protein>
    <recommendedName>
        <fullName evidence="8">TAFII55 protein conserved region domain-containing protein</fullName>
    </recommendedName>
</protein>
<dbReference type="eggNOG" id="KOG4011">
    <property type="taxonomic scope" value="Eukaryota"/>
</dbReference>
<evidence type="ECO:0000256" key="3">
    <source>
        <dbReference type="ARBA" id="ARBA00023015"/>
    </source>
</evidence>
<dbReference type="Pfam" id="PF04658">
    <property type="entry name" value="TAFII55_N"/>
    <property type="match status" value="1"/>
</dbReference>
<evidence type="ECO:0000256" key="5">
    <source>
        <dbReference type="ARBA" id="ARBA00023242"/>
    </source>
</evidence>
<keyword evidence="4" id="KW-0804">Transcription</keyword>
<evidence type="ECO:0000259" key="8">
    <source>
        <dbReference type="SMART" id="SM01370"/>
    </source>
</evidence>
<dbReference type="OMA" id="ANVDMVA"/>
<accession>K3X5X3</accession>
<keyword evidence="5" id="KW-0539">Nucleus</keyword>
<evidence type="ECO:0000256" key="4">
    <source>
        <dbReference type="ARBA" id="ARBA00023163"/>
    </source>
</evidence>
<feature type="coiled-coil region" evidence="6">
    <location>
        <begin position="291"/>
        <end position="355"/>
    </location>
</feature>
<proteinExistence type="inferred from homology"/>
<dbReference type="Proteomes" id="UP000019132">
    <property type="component" value="Unassembled WGS sequence"/>
</dbReference>
<organism evidence="9 10">
    <name type="scientific">Globisporangium ultimum (strain ATCC 200006 / CBS 805.95 / DAOM BR144)</name>
    <name type="common">Pythium ultimum</name>
    <dbReference type="NCBI Taxonomy" id="431595"/>
    <lineage>
        <taxon>Eukaryota</taxon>
        <taxon>Sar</taxon>
        <taxon>Stramenopiles</taxon>
        <taxon>Oomycota</taxon>
        <taxon>Peronosporomycetes</taxon>
        <taxon>Pythiales</taxon>
        <taxon>Pythiaceae</taxon>
        <taxon>Globisporangium</taxon>
    </lineage>
</organism>
<feature type="domain" description="TAFII55 protein conserved region" evidence="8">
    <location>
        <begin position="2"/>
        <end position="146"/>
    </location>
</feature>
<dbReference type="EnsemblProtists" id="PYU1_T012622">
    <property type="protein sequence ID" value="PYU1_T012622"/>
    <property type="gene ID" value="PYU1_G012596"/>
</dbReference>
<evidence type="ECO:0000313" key="10">
    <source>
        <dbReference type="Proteomes" id="UP000019132"/>
    </source>
</evidence>
<feature type="compositionally biased region" description="Acidic residues" evidence="7">
    <location>
        <begin position="249"/>
        <end position="258"/>
    </location>
</feature>
<evidence type="ECO:0000313" key="9">
    <source>
        <dbReference type="EnsemblProtists" id="PYU1_T012622"/>
    </source>
</evidence>